<dbReference type="Proteomes" id="UP001549257">
    <property type="component" value="Unassembled WGS sequence"/>
</dbReference>
<dbReference type="PANTHER" id="PTHR34980">
    <property type="entry name" value="INNER MEMBRANE PROTEIN-RELATED-RELATED"/>
    <property type="match status" value="1"/>
</dbReference>
<proteinExistence type="predicted"/>
<evidence type="ECO:0000313" key="2">
    <source>
        <dbReference type="EMBL" id="MET4580609.1"/>
    </source>
</evidence>
<protein>
    <submittedName>
        <fullName evidence="2">Uncharacterized membrane protein YhaH (DUF805 family)</fullName>
    </submittedName>
</protein>
<feature type="transmembrane region" description="Helical" evidence="1">
    <location>
        <begin position="112"/>
        <end position="133"/>
    </location>
</feature>
<accession>A0ABV2QHT8</accession>
<evidence type="ECO:0000313" key="3">
    <source>
        <dbReference type="Proteomes" id="UP001549257"/>
    </source>
</evidence>
<evidence type="ECO:0000256" key="1">
    <source>
        <dbReference type="SAM" id="Phobius"/>
    </source>
</evidence>
<keyword evidence="1" id="KW-0472">Membrane</keyword>
<keyword evidence="1" id="KW-1133">Transmembrane helix</keyword>
<dbReference type="RefSeq" id="WP_354022828.1">
    <property type="nucleotide sequence ID" value="NZ_JBEPSJ010000001.1"/>
</dbReference>
<dbReference type="PANTHER" id="PTHR34980:SF2">
    <property type="entry name" value="INNER MEMBRANE PROTEIN YHAH-RELATED"/>
    <property type="match status" value="1"/>
</dbReference>
<feature type="transmembrane region" description="Helical" evidence="1">
    <location>
        <begin position="44"/>
        <end position="72"/>
    </location>
</feature>
<keyword evidence="3" id="KW-1185">Reference proteome</keyword>
<name>A0ABV2QHT8_9MICO</name>
<feature type="transmembrane region" description="Helical" evidence="1">
    <location>
        <begin position="78"/>
        <end position="100"/>
    </location>
</feature>
<keyword evidence="1" id="KW-0812">Transmembrane</keyword>
<comment type="caution">
    <text evidence="2">The sequence shown here is derived from an EMBL/GenBank/DDBJ whole genome shotgun (WGS) entry which is preliminary data.</text>
</comment>
<reference evidence="2 3" key="1">
    <citation type="submission" date="2024-06" db="EMBL/GenBank/DDBJ databases">
        <title>Sorghum-associated microbial communities from plants grown in Nebraska, USA.</title>
        <authorList>
            <person name="Schachtman D."/>
        </authorList>
    </citation>
    <scope>NUCLEOTIDE SEQUENCE [LARGE SCALE GENOMIC DNA]</scope>
    <source>
        <strain evidence="2 3">2857</strain>
    </source>
</reference>
<dbReference type="Pfam" id="PF05656">
    <property type="entry name" value="DUF805"/>
    <property type="match status" value="1"/>
</dbReference>
<dbReference type="EMBL" id="JBEPSJ010000001">
    <property type="protein sequence ID" value="MET4580609.1"/>
    <property type="molecule type" value="Genomic_DNA"/>
</dbReference>
<gene>
    <name evidence="2" type="ORF">ABIE21_000099</name>
</gene>
<dbReference type="InterPro" id="IPR008523">
    <property type="entry name" value="DUF805"/>
</dbReference>
<sequence>MTDASVDSAPPLDQPHYGIGVVAAVKRFFQKYSTFSGRASRSEYWCVVLAFGAFSIPLSILNVIAVSAGVTIDASSPLFAVAMGIAVLFGLAIIVPHMALTVRRLHDANLSGLLYLLNLVPYLGSLLLAAIAARPSNPHGARFDAVRSATDAPLDSPVGG</sequence>
<organism evidence="2 3">
    <name type="scientific">Conyzicola nivalis</name>
    <dbReference type="NCBI Taxonomy" id="1477021"/>
    <lineage>
        <taxon>Bacteria</taxon>
        <taxon>Bacillati</taxon>
        <taxon>Actinomycetota</taxon>
        <taxon>Actinomycetes</taxon>
        <taxon>Micrococcales</taxon>
        <taxon>Microbacteriaceae</taxon>
        <taxon>Conyzicola</taxon>
    </lineage>
</organism>